<dbReference type="STRING" id="1507870.A0A1V8TFS1"/>
<dbReference type="InterPro" id="IPR039662">
    <property type="entry name" value="Cohesin_Scc3/SA"/>
</dbReference>
<evidence type="ECO:0000313" key="3">
    <source>
        <dbReference type="EMBL" id="OQO10230.1"/>
    </source>
</evidence>
<name>A0A1V8TFS1_9PEZI</name>
<dbReference type="GO" id="GO:0007062">
    <property type="term" value="P:sister chromatid cohesion"/>
    <property type="evidence" value="ECO:0007669"/>
    <property type="project" value="UniProtKB-ARBA"/>
</dbReference>
<dbReference type="OrthoDB" id="498590at2759"/>
<dbReference type="GO" id="GO:0003682">
    <property type="term" value="F:chromatin binding"/>
    <property type="evidence" value="ECO:0007669"/>
    <property type="project" value="TreeGrafter"/>
</dbReference>
<dbReference type="GO" id="GO:0000785">
    <property type="term" value="C:chromatin"/>
    <property type="evidence" value="ECO:0007669"/>
    <property type="project" value="TreeGrafter"/>
</dbReference>
<feature type="compositionally biased region" description="Polar residues" evidence="1">
    <location>
        <begin position="1018"/>
        <end position="1028"/>
    </location>
</feature>
<feature type="region of interest" description="Disordered" evidence="1">
    <location>
        <begin position="988"/>
        <end position="1032"/>
    </location>
</feature>
<dbReference type="PROSITE" id="PS51425">
    <property type="entry name" value="SCD"/>
    <property type="match status" value="1"/>
</dbReference>
<evidence type="ECO:0000256" key="1">
    <source>
        <dbReference type="SAM" id="MobiDB-lite"/>
    </source>
</evidence>
<organism evidence="3 4">
    <name type="scientific">Cryoendolithus antarcticus</name>
    <dbReference type="NCBI Taxonomy" id="1507870"/>
    <lineage>
        <taxon>Eukaryota</taxon>
        <taxon>Fungi</taxon>
        <taxon>Dikarya</taxon>
        <taxon>Ascomycota</taxon>
        <taxon>Pezizomycotina</taxon>
        <taxon>Dothideomycetes</taxon>
        <taxon>Dothideomycetidae</taxon>
        <taxon>Cladosporiales</taxon>
        <taxon>Cladosporiaceae</taxon>
        <taxon>Cryoendolithus</taxon>
    </lineage>
</organism>
<dbReference type="Pfam" id="PF08514">
    <property type="entry name" value="STAG"/>
    <property type="match status" value="1"/>
</dbReference>
<feature type="compositionally biased region" description="Acidic residues" evidence="1">
    <location>
        <begin position="993"/>
        <end position="1017"/>
    </location>
</feature>
<dbReference type="InterPro" id="IPR056396">
    <property type="entry name" value="HEAT_SCC3-SA"/>
</dbReference>
<dbReference type="Proteomes" id="UP000192596">
    <property type="component" value="Unassembled WGS sequence"/>
</dbReference>
<comment type="caution">
    <text evidence="3">The sequence shown here is derived from an EMBL/GenBank/DDBJ whole genome shotgun (WGS) entry which is preliminary data.</text>
</comment>
<feature type="region of interest" description="Disordered" evidence="1">
    <location>
        <begin position="1"/>
        <end position="123"/>
    </location>
</feature>
<protein>
    <recommendedName>
        <fullName evidence="2">SCD domain-containing protein</fullName>
    </recommendedName>
</protein>
<dbReference type="InterPro" id="IPR011989">
    <property type="entry name" value="ARM-like"/>
</dbReference>
<evidence type="ECO:0000313" key="4">
    <source>
        <dbReference type="Proteomes" id="UP000192596"/>
    </source>
</evidence>
<dbReference type="AlphaFoldDB" id="A0A1V8TFS1"/>
<dbReference type="InterPro" id="IPR016024">
    <property type="entry name" value="ARM-type_fold"/>
</dbReference>
<feature type="region of interest" description="Disordered" evidence="1">
    <location>
        <begin position="1095"/>
        <end position="1145"/>
    </location>
</feature>
<accession>A0A1V8TFS1</accession>
<dbReference type="InParanoid" id="A0A1V8TFS1"/>
<dbReference type="GO" id="GO:0005634">
    <property type="term" value="C:nucleus"/>
    <property type="evidence" value="ECO:0007669"/>
    <property type="project" value="TreeGrafter"/>
</dbReference>
<evidence type="ECO:0000259" key="2">
    <source>
        <dbReference type="PROSITE" id="PS51425"/>
    </source>
</evidence>
<dbReference type="InterPro" id="IPR013721">
    <property type="entry name" value="STAG"/>
</dbReference>
<feature type="domain" description="SCD" evidence="2">
    <location>
        <begin position="350"/>
        <end position="435"/>
    </location>
</feature>
<dbReference type="Pfam" id="PF21581">
    <property type="entry name" value="SCD"/>
    <property type="match status" value="1"/>
</dbReference>
<dbReference type="GO" id="GO:0008278">
    <property type="term" value="C:cohesin complex"/>
    <property type="evidence" value="ECO:0007669"/>
    <property type="project" value="TreeGrafter"/>
</dbReference>
<dbReference type="InterPro" id="IPR020839">
    <property type="entry name" value="SCD"/>
</dbReference>
<keyword evidence="4" id="KW-1185">Reference proteome</keyword>
<proteinExistence type="predicted"/>
<gene>
    <name evidence="3" type="ORF">B0A48_04587</name>
</gene>
<dbReference type="Gene3D" id="1.25.10.10">
    <property type="entry name" value="Leucine-rich Repeat Variant"/>
    <property type="match status" value="1"/>
</dbReference>
<feature type="compositionally biased region" description="Acidic residues" evidence="1">
    <location>
        <begin position="1127"/>
        <end position="1145"/>
    </location>
</feature>
<feature type="compositionally biased region" description="Acidic residues" evidence="1">
    <location>
        <begin position="63"/>
        <end position="81"/>
    </location>
</feature>
<dbReference type="PANTHER" id="PTHR11199">
    <property type="entry name" value="STROMAL ANTIGEN"/>
    <property type="match status" value="1"/>
</dbReference>
<sequence>MSSSPAPSSPAEATNGVRASGRVRKQPETLYNSSPAPGSNKRKRQENGEEVDDDGDVQMPEDYVSDEDLPQSDDEPDEEELREQKARSRRAKAASTKKPVAKKSRVNGATTLPIRGAKKRAPKKVKQLDTLDAEEAGGLFAKVFAHNEDLQKIATEWRQVFQDNEAEGVAQVVNFVLKSAGCNSKVNEHDVEDPDAVTGRITDLMEEYQASNPTDYPLMAKGKFATTVKHGVTGFLDVLIKSIAADNVLYTQPELIENLQVWFSTMSTAANRPFRHTATVVSLGILTSLCGVARDTTEKAAKDRRQADGERQKKNVNKERVKAMDAKAKEAAKVQEFVEALLKDWFDTVFVHRCRDIDAAIRRECVEALGDWVVTVPGVFLDGSHLRYMGWLLSDTSAPTRLEVLKQLIRLYKLRDMVGGLKNFTDRFRSRMVEIATSDAESNVRALGVDLLNLLREHGLLEPDDIDAVGRLVFDADPKVRKTVSTFLSATIHETYTAKLDDLGGLEALEESLPEVSDDSYDAPRAAWLKFKCLAEMLCIYDNEQALPNQIERQHGEAGLVLHAVGAENRFSQAAEALYDCTKELHDWQMLAGYLLYEPTASAANGAGDDTLAQFKEEATLTEQEQIALFAVLNTAARRDLLDTAEKISSTKTKLTKKQKRDLQDDLDESATALSSTVPRLFKKYGDSPDAAAAVLRIGAIFASPPLHALRQDSATLSALFDNVSKQFMSHGTDNVLAPASNAILHAKTHGDPDELTDEKIQSLWTDVIRNFSEILPSTMSAKDRKHPPRDLPALQSNLLRILHLSQVSDCAVPLELTADAAGESSPPSSAASAPIDAIIAVIQRAVPGQSTSADPVLVDKIALLAAQSALFYFQWKVKTLSQTMTSLAARELTYEELEALAMRRDNISDALKDVLGSRKPGEEVCAAAAGHMLDLYAAALSLRSLKPRPGASDDYTVLCMELDTTAEALILRVFAAAEKNYAKLSGRKLEDPAETEGEEVEDPMSDPESDSEDEDGNTQSQSQGPSQQKRESKLLATLLAEERLCALTGRLVIAILGGTITPDARKRIERNNAKLGKNFAAVCEYFEEGKVEGKAKGGKKVKAGGVGRVKAPVKSKKSAKSNAIVAEDEMEDEIEDGEQDGMEV</sequence>
<dbReference type="SUPFAM" id="SSF48371">
    <property type="entry name" value="ARM repeat"/>
    <property type="match status" value="1"/>
</dbReference>
<dbReference type="EMBL" id="NAJO01000009">
    <property type="protein sequence ID" value="OQO10230.1"/>
    <property type="molecule type" value="Genomic_DNA"/>
</dbReference>
<dbReference type="Pfam" id="PF24571">
    <property type="entry name" value="HEAT_SCC3-SA"/>
    <property type="match status" value="1"/>
</dbReference>
<feature type="compositionally biased region" description="Low complexity" evidence="1">
    <location>
        <begin position="1"/>
        <end position="13"/>
    </location>
</feature>
<reference evidence="4" key="1">
    <citation type="submission" date="2017-03" db="EMBL/GenBank/DDBJ databases">
        <title>Genomes of endolithic fungi from Antarctica.</title>
        <authorList>
            <person name="Coleine C."/>
            <person name="Masonjones S."/>
            <person name="Stajich J.E."/>
        </authorList>
    </citation>
    <scope>NUCLEOTIDE SEQUENCE [LARGE SCALE GENOMIC DNA]</scope>
    <source>
        <strain evidence="4">CCFEE 5527</strain>
    </source>
</reference>
<dbReference type="PANTHER" id="PTHR11199:SF0">
    <property type="entry name" value="LD34181P-RELATED"/>
    <property type="match status" value="1"/>
</dbReference>